<dbReference type="Proteomes" id="UP000001861">
    <property type="component" value="Unassembled WGS sequence"/>
</dbReference>
<feature type="compositionally biased region" description="Pro residues" evidence="1">
    <location>
        <begin position="503"/>
        <end position="517"/>
    </location>
</feature>
<feature type="region of interest" description="Disordered" evidence="1">
    <location>
        <begin position="671"/>
        <end position="715"/>
    </location>
</feature>
<feature type="region of interest" description="Disordered" evidence="1">
    <location>
        <begin position="133"/>
        <end position="185"/>
    </location>
</feature>
<feature type="compositionally biased region" description="Acidic residues" evidence="1">
    <location>
        <begin position="409"/>
        <end position="424"/>
    </location>
</feature>
<feature type="compositionally biased region" description="Basic and acidic residues" evidence="1">
    <location>
        <begin position="626"/>
        <end position="635"/>
    </location>
</feature>
<dbReference type="KEGG" id="cci:CC1G_15779"/>
<dbReference type="GeneID" id="9380105"/>
<dbReference type="EMBL" id="AACS02000013">
    <property type="protein sequence ID" value="EFI26565.1"/>
    <property type="molecule type" value="Genomic_DNA"/>
</dbReference>
<keyword evidence="3" id="KW-1185">Reference proteome</keyword>
<dbReference type="OrthoDB" id="3131317at2759"/>
<dbReference type="InParanoid" id="D6RR22"/>
<feature type="compositionally biased region" description="Polar residues" evidence="1">
    <location>
        <begin position="154"/>
        <end position="168"/>
    </location>
</feature>
<accession>D6RR22</accession>
<dbReference type="AlphaFoldDB" id="D6RR22"/>
<feature type="compositionally biased region" description="Basic and acidic residues" evidence="1">
    <location>
        <begin position="378"/>
        <end position="389"/>
    </location>
</feature>
<protein>
    <submittedName>
        <fullName evidence="2">Uncharacterized protein</fullName>
    </submittedName>
</protein>
<feature type="compositionally biased region" description="Pro residues" evidence="1">
    <location>
        <begin position="461"/>
        <end position="476"/>
    </location>
</feature>
<evidence type="ECO:0000313" key="3">
    <source>
        <dbReference type="Proteomes" id="UP000001861"/>
    </source>
</evidence>
<feature type="region of interest" description="Disordered" evidence="1">
    <location>
        <begin position="268"/>
        <end position="659"/>
    </location>
</feature>
<feature type="compositionally biased region" description="Low complexity" evidence="1">
    <location>
        <begin position="616"/>
        <end position="625"/>
    </location>
</feature>
<reference evidence="2 3" key="1">
    <citation type="journal article" date="2010" name="Proc. Natl. Acad. Sci. U.S.A.">
        <title>Insights into evolution of multicellular fungi from the assembled chromosomes of the mushroom Coprinopsis cinerea (Coprinus cinereus).</title>
        <authorList>
            <person name="Stajich J.E."/>
            <person name="Wilke S.K."/>
            <person name="Ahren D."/>
            <person name="Au C.H."/>
            <person name="Birren B.W."/>
            <person name="Borodovsky M."/>
            <person name="Burns C."/>
            <person name="Canback B."/>
            <person name="Casselton L.A."/>
            <person name="Cheng C.K."/>
            <person name="Deng J."/>
            <person name="Dietrich F.S."/>
            <person name="Fargo D.C."/>
            <person name="Farman M.L."/>
            <person name="Gathman A.C."/>
            <person name="Goldberg J."/>
            <person name="Guigo R."/>
            <person name="Hoegger P.J."/>
            <person name="Hooker J.B."/>
            <person name="Huggins A."/>
            <person name="James T.Y."/>
            <person name="Kamada T."/>
            <person name="Kilaru S."/>
            <person name="Kodira C."/>
            <person name="Kues U."/>
            <person name="Kupfer D."/>
            <person name="Kwan H.S."/>
            <person name="Lomsadze A."/>
            <person name="Li W."/>
            <person name="Lilly W.W."/>
            <person name="Ma L.J."/>
            <person name="Mackey A.J."/>
            <person name="Manning G."/>
            <person name="Martin F."/>
            <person name="Muraguchi H."/>
            <person name="Natvig D.O."/>
            <person name="Palmerini H."/>
            <person name="Ramesh M.A."/>
            <person name="Rehmeyer C.J."/>
            <person name="Roe B.A."/>
            <person name="Shenoy N."/>
            <person name="Stanke M."/>
            <person name="Ter-Hovhannisyan V."/>
            <person name="Tunlid A."/>
            <person name="Velagapudi R."/>
            <person name="Vision T.J."/>
            <person name="Zeng Q."/>
            <person name="Zolan M.E."/>
            <person name="Pukkila P.J."/>
        </authorList>
    </citation>
    <scope>NUCLEOTIDE SEQUENCE [LARGE SCALE GENOMIC DNA]</scope>
    <source>
        <strain evidence="3">Okayama-7 / 130 / ATCC MYA-4618 / FGSC 9003</strain>
    </source>
</reference>
<evidence type="ECO:0000313" key="2">
    <source>
        <dbReference type="EMBL" id="EFI26565.1"/>
    </source>
</evidence>
<feature type="compositionally biased region" description="Basic and acidic residues" evidence="1">
    <location>
        <begin position="302"/>
        <end position="312"/>
    </location>
</feature>
<comment type="caution">
    <text evidence="2">The sequence shown here is derived from an EMBL/GenBank/DDBJ whole genome shotgun (WGS) entry which is preliminary data.</text>
</comment>
<sequence>MLSRVQWSFENLREWLFANCWVMGYANYDRVKLQQFNVRLQHALKMVNEWGMNGNSANSGSTPSSGSSSQPRTSHSSGTPSSSSQQQQQRSSNPSFPMPETAWSAVNVAFTPPHQLGSVTPLVAMGGGGEIVGGEHGRGWNTPTISPWVPPVARNSTAPNSTGHSPPGTSGLEPSHSSSALSSPWVKVDPSDFSLSARQAEAAAAAARHARSRSTYVGDSSGPNSVVNSGRNTPWGQGSPQFPSHRKGQSVSALGLENMRDLKQSLDGISRGTPAQLHVDGSAPPYPYYHAPVIPETNGSSKKKEREREKKEMKKKMKEGKEKARRESQKLKDLERKRARQSITVERTASLGLGSVPAIGSPSFPSYEEYQAMATRPRSRDPSRGRGELDNGGYDLISRALRDTTDRESTDEEEEESGSDDDEGGFVPPSAAWSARGSISMPEPFSTSTTPAPRSPSSSYPYPPPQAYAGSPPPSAPIYADRRSMSSIPPAPASAPANVGQAPPMPVPPVPPVPPIPQAHNSHLPPVPPVPTPLPPEEYYRGDESYRNSGDREGGRNVRDWMVEHEREEKEREEKKEREKKEKRKKKKKREEEEEEDGEVFVPPSIPELERDGWLVPPSSSSRSYYPDRVDREQARAYQSPPPLQPNQQQQQQQAAYAQYQDQFVQQRTQYQNMPSSTLMHQQQQQLMYHQQQWDQSARPPYYPGSQHHPGSYQR</sequence>
<dbReference type="HOGENOM" id="CLU_386349_0_0_1"/>
<feature type="compositionally biased region" description="Basic and acidic residues" evidence="1">
    <location>
        <begin position="319"/>
        <end position="336"/>
    </location>
</feature>
<organism evidence="2 3">
    <name type="scientific">Coprinopsis cinerea (strain Okayama-7 / 130 / ATCC MYA-4618 / FGSC 9003)</name>
    <name type="common">Inky cap fungus</name>
    <name type="synonym">Hormographiella aspergillata</name>
    <dbReference type="NCBI Taxonomy" id="240176"/>
    <lineage>
        <taxon>Eukaryota</taxon>
        <taxon>Fungi</taxon>
        <taxon>Dikarya</taxon>
        <taxon>Basidiomycota</taxon>
        <taxon>Agaricomycotina</taxon>
        <taxon>Agaricomycetes</taxon>
        <taxon>Agaricomycetidae</taxon>
        <taxon>Agaricales</taxon>
        <taxon>Agaricineae</taxon>
        <taxon>Psathyrellaceae</taxon>
        <taxon>Coprinopsis</taxon>
    </lineage>
</organism>
<feature type="compositionally biased region" description="Low complexity" evidence="1">
    <location>
        <begin position="646"/>
        <end position="659"/>
    </location>
</feature>
<proteinExistence type="predicted"/>
<evidence type="ECO:0000256" key="1">
    <source>
        <dbReference type="SAM" id="MobiDB-lite"/>
    </source>
</evidence>
<dbReference type="VEuPathDB" id="FungiDB:CC1G_15779"/>
<feature type="compositionally biased region" description="Low complexity" evidence="1">
    <location>
        <begin position="679"/>
        <end position="693"/>
    </location>
</feature>
<feature type="compositionally biased region" description="Pro residues" evidence="1">
    <location>
        <begin position="525"/>
        <end position="536"/>
    </location>
</feature>
<gene>
    <name evidence="2" type="ORF">CC1G_15779</name>
</gene>
<feature type="region of interest" description="Disordered" evidence="1">
    <location>
        <begin position="54"/>
        <end position="99"/>
    </location>
</feature>
<feature type="region of interest" description="Disordered" evidence="1">
    <location>
        <begin position="211"/>
        <end position="251"/>
    </location>
</feature>
<feature type="compositionally biased region" description="Low complexity" evidence="1">
    <location>
        <begin position="54"/>
        <end position="95"/>
    </location>
</feature>
<name>D6RR22_COPC7</name>
<dbReference type="OMA" id="WMVEHER"/>
<dbReference type="RefSeq" id="XP_002910059.1">
    <property type="nucleotide sequence ID" value="XM_002910013.1"/>
</dbReference>
<feature type="compositionally biased region" description="Low complexity" evidence="1">
    <location>
        <begin position="444"/>
        <end position="460"/>
    </location>
</feature>
<feature type="compositionally biased region" description="Low complexity" evidence="1">
    <location>
        <begin position="170"/>
        <end position="184"/>
    </location>
</feature>
<feature type="compositionally biased region" description="Polar residues" evidence="1">
    <location>
        <begin position="215"/>
        <end position="242"/>
    </location>
</feature>
<feature type="compositionally biased region" description="Basic and acidic residues" evidence="1">
    <location>
        <begin position="538"/>
        <end position="580"/>
    </location>
</feature>